<organism evidence="2 3">
    <name type="scientific">Rudaeicoccus suwonensis</name>
    <dbReference type="NCBI Taxonomy" id="657409"/>
    <lineage>
        <taxon>Bacteria</taxon>
        <taxon>Bacillati</taxon>
        <taxon>Actinomycetota</taxon>
        <taxon>Actinomycetes</taxon>
        <taxon>Micrococcales</taxon>
        <taxon>Dermacoccaceae</taxon>
        <taxon>Rudaeicoccus</taxon>
    </lineage>
</organism>
<dbReference type="SMART" id="SM00450">
    <property type="entry name" value="RHOD"/>
    <property type="match status" value="1"/>
</dbReference>
<reference evidence="2 3" key="1">
    <citation type="submission" date="2019-06" db="EMBL/GenBank/DDBJ databases">
        <title>Sequencing the genomes of 1000 actinobacteria strains.</title>
        <authorList>
            <person name="Klenk H.-P."/>
        </authorList>
    </citation>
    <scope>NUCLEOTIDE SEQUENCE [LARGE SCALE GENOMIC DNA]</scope>
    <source>
        <strain evidence="2 3">DSM 19560</strain>
    </source>
</reference>
<dbReference type="Pfam" id="PF00581">
    <property type="entry name" value="Rhodanese"/>
    <property type="match status" value="1"/>
</dbReference>
<gene>
    <name evidence="2" type="ORF">BKA23_2814</name>
</gene>
<protein>
    <submittedName>
        <fullName evidence="2">Rhodanese-related sulfurtransferase</fullName>
    </submittedName>
</protein>
<dbReference type="RefSeq" id="WP_145229423.1">
    <property type="nucleotide sequence ID" value="NZ_VIVQ01000002.1"/>
</dbReference>
<dbReference type="Proteomes" id="UP000318297">
    <property type="component" value="Unassembled WGS sequence"/>
</dbReference>
<dbReference type="PANTHER" id="PTHR43031:SF1">
    <property type="entry name" value="PYRIDINE NUCLEOTIDE-DISULPHIDE OXIDOREDUCTASE"/>
    <property type="match status" value="1"/>
</dbReference>
<evidence type="ECO:0000259" key="1">
    <source>
        <dbReference type="PROSITE" id="PS50206"/>
    </source>
</evidence>
<proteinExistence type="predicted"/>
<dbReference type="InterPro" id="IPR050229">
    <property type="entry name" value="GlpE_sulfurtransferase"/>
</dbReference>
<evidence type="ECO:0000313" key="2">
    <source>
        <dbReference type="EMBL" id="TWE10452.1"/>
    </source>
</evidence>
<dbReference type="CDD" id="cd00158">
    <property type="entry name" value="RHOD"/>
    <property type="match status" value="1"/>
</dbReference>
<dbReference type="InterPro" id="IPR036873">
    <property type="entry name" value="Rhodanese-like_dom_sf"/>
</dbReference>
<dbReference type="AlphaFoldDB" id="A0A561E4B3"/>
<dbReference type="InterPro" id="IPR001763">
    <property type="entry name" value="Rhodanese-like_dom"/>
</dbReference>
<dbReference type="PROSITE" id="PS50206">
    <property type="entry name" value="RHODANESE_3"/>
    <property type="match status" value="1"/>
</dbReference>
<keyword evidence="3" id="KW-1185">Reference proteome</keyword>
<dbReference type="SUPFAM" id="SSF52821">
    <property type="entry name" value="Rhodanese/Cell cycle control phosphatase"/>
    <property type="match status" value="1"/>
</dbReference>
<accession>A0A561E4B3</accession>
<dbReference type="PANTHER" id="PTHR43031">
    <property type="entry name" value="FAD-DEPENDENT OXIDOREDUCTASE"/>
    <property type="match status" value="1"/>
</dbReference>
<dbReference type="EMBL" id="VIVQ01000002">
    <property type="protein sequence ID" value="TWE10452.1"/>
    <property type="molecule type" value="Genomic_DNA"/>
</dbReference>
<dbReference type="Gene3D" id="3.40.250.10">
    <property type="entry name" value="Rhodanese-like domain"/>
    <property type="match status" value="1"/>
</dbReference>
<feature type="domain" description="Rhodanese" evidence="1">
    <location>
        <begin position="10"/>
        <end position="100"/>
    </location>
</feature>
<evidence type="ECO:0000313" key="3">
    <source>
        <dbReference type="Proteomes" id="UP000318297"/>
    </source>
</evidence>
<dbReference type="OrthoDB" id="9800872at2"/>
<dbReference type="GO" id="GO:0016740">
    <property type="term" value="F:transferase activity"/>
    <property type="evidence" value="ECO:0007669"/>
    <property type="project" value="UniProtKB-KW"/>
</dbReference>
<sequence>MSHQLNPSDLTDDAVILDVREQNEWDAGHAANAIHIPLGELPARFGELPEVDEADPLPVICRAGGRSARAVAWLTQQGYDAVNVDGGMQGWQAAGKAMTTDDGSDATVI</sequence>
<keyword evidence="2" id="KW-0808">Transferase</keyword>
<comment type="caution">
    <text evidence="2">The sequence shown here is derived from an EMBL/GenBank/DDBJ whole genome shotgun (WGS) entry which is preliminary data.</text>
</comment>
<name>A0A561E4B3_9MICO</name>